<evidence type="ECO:0000256" key="5">
    <source>
        <dbReference type="ARBA" id="ARBA00022833"/>
    </source>
</evidence>
<comment type="caution">
    <text evidence="8">The sequence shown here is derived from an EMBL/GenBank/DDBJ whole genome shotgun (WGS) entry which is preliminary data.</text>
</comment>
<dbReference type="InterPro" id="IPR002933">
    <property type="entry name" value="Peptidase_M20"/>
</dbReference>
<evidence type="ECO:0000256" key="1">
    <source>
        <dbReference type="ARBA" id="ARBA00022490"/>
    </source>
</evidence>
<keyword evidence="2" id="KW-0028">Amino-acid biosynthesis</keyword>
<protein>
    <submittedName>
        <fullName evidence="8">[LysW]-lysine hydrolase</fullName>
    </submittedName>
</protein>
<evidence type="ECO:0000256" key="2">
    <source>
        <dbReference type="ARBA" id="ARBA00022605"/>
    </source>
</evidence>
<keyword evidence="7" id="KW-0170">Cobalt</keyword>
<dbReference type="PROSITE" id="PS00758">
    <property type="entry name" value="ARGE_DAPE_CPG2_1"/>
    <property type="match status" value="1"/>
</dbReference>
<evidence type="ECO:0000313" key="8">
    <source>
        <dbReference type="EMBL" id="HEG91302.1"/>
    </source>
</evidence>
<dbReference type="PANTHER" id="PTHR43808">
    <property type="entry name" value="ACETYLORNITHINE DEACETYLASE"/>
    <property type="match status" value="1"/>
</dbReference>
<dbReference type="GO" id="GO:0008270">
    <property type="term" value="F:zinc ion binding"/>
    <property type="evidence" value="ECO:0007669"/>
    <property type="project" value="InterPro"/>
</dbReference>
<dbReference type="EMBL" id="DSIY01000187">
    <property type="protein sequence ID" value="HEG91302.1"/>
    <property type="molecule type" value="Genomic_DNA"/>
</dbReference>
<proteinExistence type="inferred from homology"/>
<reference evidence="8" key="1">
    <citation type="journal article" date="2020" name="mSystems">
        <title>Genome- and Community-Level Interaction Insights into Carbon Utilization and Element Cycling Functions of Hydrothermarchaeota in Hydrothermal Sediment.</title>
        <authorList>
            <person name="Zhou Z."/>
            <person name="Liu Y."/>
            <person name="Xu W."/>
            <person name="Pan J."/>
            <person name="Luo Z.H."/>
            <person name="Li M."/>
        </authorList>
    </citation>
    <scope>NUCLEOTIDE SEQUENCE [LARGE SCALE GENOMIC DNA]</scope>
    <source>
        <strain evidence="8">SpSt-210</strain>
    </source>
</reference>
<name>A0A831X7K7_9BACT</name>
<dbReference type="UniPathway" id="UPA00033">
    <property type="reaction ID" value="UER00039"/>
</dbReference>
<dbReference type="InterPro" id="IPR001261">
    <property type="entry name" value="ArgE/DapE_CS"/>
</dbReference>
<dbReference type="NCBIfam" id="NF003367">
    <property type="entry name" value="PRK04443.1"/>
    <property type="match status" value="1"/>
</dbReference>
<keyword evidence="1" id="KW-0963">Cytoplasm</keyword>
<dbReference type="Pfam" id="PF01546">
    <property type="entry name" value="Peptidase_M20"/>
    <property type="match status" value="1"/>
</dbReference>
<keyword evidence="6" id="KW-0457">Lysine biosynthesis</keyword>
<accession>A0A831X7K7</accession>
<dbReference type="GO" id="GO:0019878">
    <property type="term" value="P:lysine biosynthetic process via aminoadipic acid"/>
    <property type="evidence" value="ECO:0007669"/>
    <property type="project" value="UniProtKB-UniPathway"/>
</dbReference>
<dbReference type="CDD" id="cd05653">
    <property type="entry name" value="M20_ArgE_LysK"/>
    <property type="match status" value="1"/>
</dbReference>
<keyword evidence="5" id="KW-0862">Zinc</keyword>
<dbReference type="SUPFAM" id="SSF53187">
    <property type="entry name" value="Zn-dependent exopeptidases"/>
    <property type="match status" value="1"/>
</dbReference>
<dbReference type="NCBIfam" id="TIGR01902">
    <property type="entry name" value="dapE-lys-deAc"/>
    <property type="match status" value="1"/>
</dbReference>
<organism evidence="8">
    <name type="scientific">Thermorudis peleae</name>
    <dbReference type="NCBI Taxonomy" id="1382356"/>
    <lineage>
        <taxon>Bacteria</taxon>
        <taxon>Pseudomonadati</taxon>
        <taxon>Thermomicrobiota</taxon>
        <taxon>Thermomicrobia</taxon>
        <taxon>Thermomicrobia incertae sedis</taxon>
        <taxon>Thermorudis</taxon>
    </lineage>
</organism>
<evidence type="ECO:0000256" key="6">
    <source>
        <dbReference type="ARBA" id="ARBA00023154"/>
    </source>
</evidence>
<dbReference type="AlphaFoldDB" id="A0A831X7K7"/>
<dbReference type="Gene3D" id="3.40.630.10">
    <property type="entry name" value="Zn peptidases"/>
    <property type="match status" value="2"/>
</dbReference>
<dbReference type="HAMAP" id="MF_01120">
    <property type="entry name" value="LysK"/>
    <property type="match status" value="1"/>
</dbReference>
<evidence type="ECO:0000256" key="3">
    <source>
        <dbReference type="ARBA" id="ARBA00022723"/>
    </source>
</evidence>
<evidence type="ECO:0000256" key="7">
    <source>
        <dbReference type="ARBA" id="ARBA00023285"/>
    </source>
</evidence>
<sequence length="362" mass="38294">MAAFAAIDTAGFLEAFLRIPSLSCQEAAAVEWLCERMRELGYQAGPDGAGNAVGTRGEGTQELMLLGHIDTVPGWVPVRRIDGVLYGRGAVDAKGPLAAFVLAGAQAALPPGVRLTVVGAVEEEVMSSRGAHWLVQNRPAPAAVVIGEPSGWDGIVLGYKGSVTVEYGIARPMGHSAGPETTAAELAVRYWLALRDWALARSDGQARSFDQVTPTLLALNTASDGLTEQAWLRASLRLPPGVAPEEAVAAARRLAGPGEVNVTVNAPAFRVDKRSPLVRAFLAAIREAGGEPRLKVKTGTSDMNIVGPAWGCPIVAYGPGDSRLDHTPNEHVSIEEFERAVSVLRLAIERLAGQMSSGRWER</sequence>
<dbReference type="GO" id="GO:0050897">
    <property type="term" value="F:cobalt ion binding"/>
    <property type="evidence" value="ECO:0007669"/>
    <property type="project" value="InterPro"/>
</dbReference>
<keyword evidence="4 8" id="KW-0378">Hydrolase</keyword>
<dbReference type="GO" id="GO:0016811">
    <property type="term" value="F:hydrolase activity, acting on carbon-nitrogen (but not peptide) bonds, in linear amides"/>
    <property type="evidence" value="ECO:0007669"/>
    <property type="project" value="InterPro"/>
</dbReference>
<dbReference type="InterPro" id="IPR050072">
    <property type="entry name" value="Peptidase_M20A"/>
</dbReference>
<dbReference type="PANTHER" id="PTHR43808:SF28">
    <property type="entry name" value="[LYSW]-LYSINE_[LYSW]-ORNITHINE HYDROLASE"/>
    <property type="match status" value="1"/>
</dbReference>
<evidence type="ECO:0000256" key="4">
    <source>
        <dbReference type="ARBA" id="ARBA00022801"/>
    </source>
</evidence>
<gene>
    <name evidence="8" type="ORF">ENP34_07660</name>
</gene>
<keyword evidence="3" id="KW-0479">Metal-binding</keyword>
<dbReference type="InterPro" id="IPR010175">
    <property type="entry name" value="LysK"/>
</dbReference>